<evidence type="ECO:0000313" key="13">
    <source>
        <dbReference type="Proteomes" id="UP000288259"/>
    </source>
</evidence>
<dbReference type="GO" id="GO:0005737">
    <property type="term" value="C:cytoplasm"/>
    <property type="evidence" value="ECO:0007669"/>
    <property type="project" value="UniProtKB-SubCell"/>
</dbReference>
<evidence type="ECO:0000256" key="5">
    <source>
        <dbReference type="ARBA" id="ARBA00022691"/>
    </source>
</evidence>
<keyword evidence="4 10" id="KW-0349">Heme</keyword>
<dbReference type="Pfam" id="PF04055">
    <property type="entry name" value="Radical_SAM"/>
    <property type="match status" value="1"/>
</dbReference>
<dbReference type="GO" id="GO:0006779">
    <property type="term" value="P:porphyrin-containing compound biosynthetic process"/>
    <property type="evidence" value="ECO:0007669"/>
    <property type="project" value="InterPro"/>
</dbReference>
<comment type="similarity">
    <text evidence="2">Belongs to the anaerobic coproporphyrinogen-III oxidase family. HemW subfamily.</text>
</comment>
<keyword evidence="10" id="KW-0963">Cytoplasm</keyword>
<evidence type="ECO:0000256" key="8">
    <source>
        <dbReference type="ARBA" id="ARBA00023014"/>
    </source>
</evidence>
<dbReference type="Proteomes" id="UP000288259">
    <property type="component" value="Unassembled WGS sequence"/>
</dbReference>
<dbReference type="RefSeq" id="WP_126754435.1">
    <property type="nucleotide sequence ID" value="NZ_PIPY01000006.1"/>
</dbReference>
<gene>
    <name evidence="12" type="ORF">CWI71_06360</name>
</gene>
<dbReference type="InterPro" id="IPR013785">
    <property type="entry name" value="Aldolase_TIM"/>
</dbReference>
<dbReference type="Pfam" id="PF06969">
    <property type="entry name" value="HemN_C"/>
    <property type="match status" value="1"/>
</dbReference>
<evidence type="ECO:0000256" key="7">
    <source>
        <dbReference type="ARBA" id="ARBA00023004"/>
    </source>
</evidence>
<evidence type="ECO:0000256" key="1">
    <source>
        <dbReference type="ARBA" id="ARBA00001966"/>
    </source>
</evidence>
<dbReference type="InterPro" id="IPR004559">
    <property type="entry name" value="HemW-like"/>
</dbReference>
<evidence type="ECO:0000259" key="11">
    <source>
        <dbReference type="PROSITE" id="PS51918"/>
    </source>
</evidence>
<name>A0A432YHT3_9GAMM</name>
<dbReference type="InterPro" id="IPR010723">
    <property type="entry name" value="HemN_C"/>
</dbReference>
<comment type="caution">
    <text evidence="12">The sequence shown here is derived from an EMBL/GenBank/DDBJ whole genome shotgun (WGS) entry which is preliminary data.</text>
</comment>
<reference evidence="13" key="1">
    <citation type="journal article" date="2018" name="Front. Microbiol.">
        <title>Genome-Based Analysis Reveals the Taxonomy and Diversity of the Family Idiomarinaceae.</title>
        <authorList>
            <person name="Liu Y."/>
            <person name="Lai Q."/>
            <person name="Shao Z."/>
        </authorList>
    </citation>
    <scope>NUCLEOTIDE SEQUENCE [LARGE SCALE GENOMIC DNA]</scope>
    <source>
        <strain evidence="13">CVS-6</strain>
    </source>
</reference>
<keyword evidence="7 10" id="KW-0408">Iron</keyword>
<dbReference type="InterPro" id="IPR007197">
    <property type="entry name" value="rSAM"/>
</dbReference>
<dbReference type="SMART" id="SM00729">
    <property type="entry name" value="Elp3"/>
    <property type="match status" value="1"/>
</dbReference>
<keyword evidence="5 10" id="KW-0949">S-adenosyl-L-methionine</keyword>
<dbReference type="GO" id="GO:0046872">
    <property type="term" value="F:metal ion binding"/>
    <property type="evidence" value="ECO:0007669"/>
    <property type="project" value="UniProtKB-UniRule"/>
</dbReference>
<keyword evidence="9 10" id="KW-0143">Chaperone</keyword>
<dbReference type="SFLD" id="SFLDF00288">
    <property type="entry name" value="HemN-like__clustered_with_nucl"/>
    <property type="match status" value="1"/>
</dbReference>
<sequence>MMKLPPLSLYVHIPWCVQKCPYCDFNSHALKGGVPEQAYIARLLDDLRADRSWAQDRPIVSIFIGGGTPSLLSPQAVATLLNGIKTELQLTADCEITLEANPGTFEQERFAGFLQAGVNRLSIGIQSLDEAQLQRLGRIHNPQQALAAAAHARQLPLRSFNLDLMHGLPQQSIAQAMADLDGVIALNPPHISWYQLTIEPNTSFASRPPRLPEDDVLAEISEQGHRKLLAAGYENYEVSAYAKPGHQSRHNRNYWQFGDYLGIGCGAHSKITLIDEARILRCEKIKHPQGYLDLTRPLRYRTWEVDAAELPFEFFMNLLRLAEPITKSLFTERTGLPLAVAEQALAPALHKGLITSSATEWQTTPLGRRFLNSILDEMV</sequence>
<dbReference type="SFLD" id="SFLDG01082">
    <property type="entry name" value="B12-binding_domain_containing"/>
    <property type="match status" value="1"/>
</dbReference>
<organism evidence="12 13">
    <name type="scientific">Pseudidiomarina insulisalsae</name>
    <dbReference type="NCBI Taxonomy" id="575789"/>
    <lineage>
        <taxon>Bacteria</taxon>
        <taxon>Pseudomonadati</taxon>
        <taxon>Pseudomonadota</taxon>
        <taxon>Gammaproteobacteria</taxon>
        <taxon>Alteromonadales</taxon>
        <taxon>Idiomarinaceae</taxon>
        <taxon>Pseudidiomarina</taxon>
    </lineage>
</organism>
<evidence type="ECO:0000256" key="9">
    <source>
        <dbReference type="ARBA" id="ARBA00023186"/>
    </source>
</evidence>
<evidence type="ECO:0000256" key="10">
    <source>
        <dbReference type="RuleBase" id="RU364116"/>
    </source>
</evidence>
<dbReference type="OrthoDB" id="9808022at2"/>
<keyword evidence="13" id="KW-1185">Reference proteome</keyword>
<dbReference type="SFLD" id="SFLDS00029">
    <property type="entry name" value="Radical_SAM"/>
    <property type="match status" value="2"/>
</dbReference>
<evidence type="ECO:0000313" key="12">
    <source>
        <dbReference type="EMBL" id="RUO60488.1"/>
    </source>
</evidence>
<evidence type="ECO:0000256" key="2">
    <source>
        <dbReference type="ARBA" id="ARBA00006100"/>
    </source>
</evidence>
<dbReference type="Gene3D" id="3.20.20.70">
    <property type="entry name" value="Aldolase class I"/>
    <property type="match status" value="1"/>
</dbReference>
<dbReference type="AlphaFoldDB" id="A0A432YHT3"/>
<dbReference type="SFLD" id="SFLDF00562">
    <property type="entry name" value="HemN-like__clustered_with_heat"/>
    <property type="match status" value="1"/>
</dbReference>
<keyword evidence="6 10" id="KW-0479">Metal-binding</keyword>
<dbReference type="SFLD" id="SFLDG01065">
    <property type="entry name" value="anaerobic_coproporphyrinogen-I"/>
    <property type="match status" value="2"/>
</dbReference>
<comment type="cofactor">
    <cofactor evidence="1">
        <name>[4Fe-4S] cluster</name>
        <dbReference type="ChEBI" id="CHEBI:49883"/>
    </cofactor>
</comment>
<dbReference type="PROSITE" id="PS51918">
    <property type="entry name" value="RADICAL_SAM"/>
    <property type="match status" value="1"/>
</dbReference>
<proteinExistence type="inferred from homology"/>
<keyword evidence="10" id="KW-0004">4Fe-4S</keyword>
<comment type="function">
    <text evidence="10">Probably acts as a heme chaperone, transferring heme to an unknown acceptor. Binds one molecule of heme per monomer, possibly covalently. Binds 1 [4Fe-4S] cluster. The cluster is coordinated with 3 cysteines and an exchangeable S-adenosyl-L-methionine.</text>
</comment>
<feature type="domain" description="Radical SAM core" evidence="11">
    <location>
        <begin position="1"/>
        <end position="234"/>
    </location>
</feature>
<keyword evidence="8 10" id="KW-0411">Iron-sulfur</keyword>
<dbReference type="EMBL" id="PIPY01000006">
    <property type="protein sequence ID" value="RUO60488.1"/>
    <property type="molecule type" value="Genomic_DNA"/>
</dbReference>
<dbReference type="GO" id="GO:0004109">
    <property type="term" value="F:coproporphyrinogen oxidase activity"/>
    <property type="evidence" value="ECO:0007669"/>
    <property type="project" value="InterPro"/>
</dbReference>
<dbReference type="NCBIfam" id="TIGR00539">
    <property type="entry name" value="hemN_rel"/>
    <property type="match status" value="1"/>
</dbReference>
<dbReference type="SUPFAM" id="SSF102114">
    <property type="entry name" value="Radical SAM enzymes"/>
    <property type="match status" value="1"/>
</dbReference>
<evidence type="ECO:0000256" key="4">
    <source>
        <dbReference type="ARBA" id="ARBA00022617"/>
    </source>
</evidence>
<comment type="subcellular location">
    <subcellularLocation>
        <location evidence="10">Cytoplasm</location>
    </subcellularLocation>
</comment>
<evidence type="ECO:0000256" key="6">
    <source>
        <dbReference type="ARBA" id="ARBA00022723"/>
    </source>
</evidence>
<dbReference type="InterPro" id="IPR034505">
    <property type="entry name" value="Coproporphyrinogen-III_oxidase"/>
</dbReference>
<protein>
    <recommendedName>
        <fullName evidence="3 10">Heme chaperone HemW</fullName>
    </recommendedName>
</protein>
<accession>A0A432YHT3</accession>
<evidence type="ECO:0000256" key="3">
    <source>
        <dbReference type="ARBA" id="ARBA00017228"/>
    </source>
</evidence>
<dbReference type="GO" id="GO:0051539">
    <property type="term" value="F:4 iron, 4 sulfur cluster binding"/>
    <property type="evidence" value="ECO:0007669"/>
    <property type="project" value="UniProtKB-UniRule"/>
</dbReference>
<dbReference type="PANTHER" id="PTHR13932">
    <property type="entry name" value="COPROPORPHYRINIGEN III OXIDASE"/>
    <property type="match status" value="1"/>
</dbReference>
<dbReference type="PANTHER" id="PTHR13932:SF5">
    <property type="entry name" value="RADICAL S-ADENOSYL METHIONINE DOMAIN-CONTAINING PROTEIN 1, MITOCHONDRIAL"/>
    <property type="match status" value="1"/>
</dbReference>
<dbReference type="CDD" id="cd01335">
    <property type="entry name" value="Radical_SAM"/>
    <property type="match status" value="1"/>
</dbReference>
<dbReference type="InterPro" id="IPR006638">
    <property type="entry name" value="Elp3/MiaA/NifB-like_rSAM"/>
</dbReference>
<dbReference type="InterPro" id="IPR058240">
    <property type="entry name" value="rSAM_sf"/>
</dbReference>